<keyword evidence="1" id="KW-0472">Membrane</keyword>
<feature type="transmembrane region" description="Helical" evidence="1">
    <location>
        <begin position="96"/>
        <end position="124"/>
    </location>
</feature>
<keyword evidence="1" id="KW-0812">Transmembrane</keyword>
<sequence length="151" mass="17728">MLDCIGYAHEGYKISNDGVGLFGQQDQAYQVSKFRQQDIIYVNKDREQGLKELSQIGRKIQLSYTILMLAFAIAVFTYVQYIVYSYANECKARTPVLYVWLICEIIIFYTSLCLFLTFGSYYAWRSSSQLQSKLQKYRNRAADKRDRLEFL</sequence>
<gene>
    <name evidence="2" type="primary">Contig9859.g10540</name>
    <name evidence="2" type="ORF">STYLEM_2863</name>
</gene>
<dbReference type="AlphaFoldDB" id="A0A077ZVI9"/>
<keyword evidence="1" id="KW-1133">Transmembrane helix</keyword>
<dbReference type="Proteomes" id="UP000039865">
    <property type="component" value="Unassembled WGS sequence"/>
</dbReference>
<dbReference type="EMBL" id="CCKQ01002771">
    <property type="protein sequence ID" value="CDW73874.1"/>
    <property type="molecule type" value="Genomic_DNA"/>
</dbReference>
<protein>
    <recommendedName>
        <fullName evidence="4">Transmembrane protein</fullName>
    </recommendedName>
</protein>
<evidence type="ECO:0000256" key="1">
    <source>
        <dbReference type="SAM" id="Phobius"/>
    </source>
</evidence>
<name>A0A077ZVI9_STYLE</name>
<reference evidence="2 3" key="1">
    <citation type="submission" date="2014-06" db="EMBL/GenBank/DDBJ databases">
        <authorList>
            <person name="Swart Estienne"/>
        </authorList>
    </citation>
    <scope>NUCLEOTIDE SEQUENCE [LARGE SCALE GENOMIC DNA]</scope>
    <source>
        <strain evidence="2 3">130c</strain>
    </source>
</reference>
<proteinExistence type="predicted"/>
<organism evidence="2 3">
    <name type="scientific">Stylonychia lemnae</name>
    <name type="common">Ciliate</name>
    <dbReference type="NCBI Taxonomy" id="5949"/>
    <lineage>
        <taxon>Eukaryota</taxon>
        <taxon>Sar</taxon>
        <taxon>Alveolata</taxon>
        <taxon>Ciliophora</taxon>
        <taxon>Intramacronucleata</taxon>
        <taxon>Spirotrichea</taxon>
        <taxon>Stichotrichia</taxon>
        <taxon>Sporadotrichida</taxon>
        <taxon>Oxytrichidae</taxon>
        <taxon>Stylonychinae</taxon>
        <taxon>Stylonychia</taxon>
    </lineage>
</organism>
<accession>A0A077ZVI9</accession>
<keyword evidence="3" id="KW-1185">Reference proteome</keyword>
<dbReference type="InParanoid" id="A0A077ZVI9"/>
<evidence type="ECO:0008006" key="4">
    <source>
        <dbReference type="Google" id="ProtNLM"/>
    </source>
</evidence>
<evidence type="ECO:0000313" key="3">
    <source>
        <dbReference type="Proteomes" id="UP000039865"/>
    </source>
</evidence>
<feature type="transmembrane region" description="Helical" evidence="1">
    <location>
        <begin position="62"/>
        <end position="84"/>
    </location>
</feature>
<evidence type="ECO:0000313" key="2">
    <source>
        <dbReference type="EMBL" id="CDW73874.1"/>
    </source>
</evidence>